<dbReference type="Gene3D" id="2.60.40.420">
    <property type="entry name" value="Cupredoxins - blue copper proteins"/>
    <property type="match status" value="3"/>
</dbReference>
<accession>A0ABP6JAL2</accession>
<feature type="signal peptide" evidence="1">
    <location>
        <begin position="1"/>
        <end position="26"/>
    </location>
</feature>
<evidence type="ECO:0000256" key="1">
    <source>
        <dbReference type="SAM" id="SignalP"/>
    </source>
</evidence>
<reference evidence="6" key="1">
    <citation type="journal article" date="2019" name="Int. J. Syst. Evol. Microbiol.">
        <title>The Global Catalogue of Microorganisms (GCM) 10K type strain sequencing project: providing services to taxonomists for standard genome sequencing and annotation.</title>
        <authorList>
            <consortium name="The Broad Institute Genomics Platform"/>
            <consortium name="The Broad Institute Genome Sequencing Center for Infectious Disease"/>
            <person name="Wu L."/>
            <person name="Ma J."/>
        </authorList>
    </citation>
    <scope>NUCLEOTIDE SEQUENCE [LARGE SCALE GENOMIC DNA]</scope>
    <source>
        <strain evidence="6">JCM 4087</strain>
    </source>
</reference>
<feature type="domain" description="Plastocyanin-like" evidence="4">
    <location>
        <begin position="151"/>
        <end position="221"/>
    </location>
</feature>
<name>A0ABP6JAL2_STRTU</name>
<dbReference type="InterPro" id="IPR011707">
    <property type="entry name" value="Cu-oxidase-like_N"/>
</dbReference>
<dbReference type="PROSITE" id="PS51318">
    <property type="entry name" value="TAT"/>
    <property type="match status" value="1"/>
</dbReference>
<dbReference type="RefSeq" id="WP_344962808.1">
    <property type="nucleotide sequence ID" value="NZ_BAAAXZ010000085.1"/>
</dbReference>
<keyword evidence="1" id="KW-0732">Signal</keyword>
<protein>
    <submittedName>
        <fullName evidence="5">Uncharacterized protein</fullName>
    </submittedName>
</protein>
<dbReference type="InterPro" id="IPR001117">
    <property type="entry name" value="Cu-oxidase_2nd"/>
</dbReference>
<evidence type="ECO:0000259" key="3">
    <source>
        <dbReference type="Pfam" id="PF07731"/>
    </source>
</evidence>
<dbReference type="InterPro" id="IPR008972">
    <property type="entry name" value="Cupredoxin"/>
</dbReference>
<dbReference type="Pfam" id="PF00394">
    <property type="entry name" value="Cu-oxidase"/>
    <property type="match status" value="1"/>
</dbReference>
<dbReference type="Pfam" id="PF07732">
    <property type="entry name" value="Cu-oxidase_3"/>
    <property type="match status" value="1"/>
</dbReference>
<sequence>MNPGRNPSRRRVLRGVGALGTGSALAGLAGAAIEAADTTATAPPADGPLLRDLPQVSSRAGRLEHTLSMATTSTVVGGRRLRLDTYNNGLPGEILRIRPGDQVRLLLRNQMVPTGLLPACDDLDKGRKHSDCLPKAQGLPEVEDLRKETFATNVHVHGLQVSPSGRSDNMDVRVDPGGSFQYVYDIPKDQPAGLHWYHPHHHGSTTHQAWSGLSGPIIVEGDIDRVPEIAAMRERTIVVSSLRVDANGENPTDFMLPAGDDEGYDALPGVQAERLYTLNGQLRPVARIQPGETQRWRVLNAVPHRELWLRVEGHTLHWIGADGIPFDRTRPVPAIMLASGNRAEFVVRGGKPGRYRIEAAAYHPGGSRADRPALRLGTLEVTGRKTSGRIPDRLVAPRRMPDLPVARHRTITVSRDNSGHHGPGPRFTINGRLFDMNRIDVEAEAGTVEEWRFINEDAYQHPMHIHINPFQIVDTKGVPRGDTSWYTDPGIWWDTHRLPPHGELTLRTYFRPDAHGKTVFHCHVLPHEDHGTMANLLIRPPCGHCHEGHD</sequence>
<feature type="chain" id="PRO_5045392982" evidence="1">
    <location>
        <begin position="27"/>
        <end position="550"/>
    </location>
</feature>
<feature type="domain" description="Plastocyanin-like" evidence="3">
    <location>
        <begin position="421"/>
        <end position="540"/>
    </location>
</feature>
<gene>
    <name evidence="5" type="ORF">GCM10020221_22780</name>
</gene>
<dbReference type="CDD" id="cd13900">
    <property type="entry name" value="CuRO_3_Tth-MCO_like"/>
    <property type="match status" value="1"/>
</dbReference>
<evidence type="ECO:0000259" key="2">
    <source>
        <dbReference type="Pfam" id="PF00394"/>
    </source>
</evidence>
<dbReference type="PANTHER" id="PTHR11709:SF2">
    <property type="entry name" value="MULTICOPPER OXIDASE LPR1"/>
    <property type="match status" value="1"/>
</dbReference>
<evidence type="ECO:0000313" key="5">
    <source>
        <dbReference type="EMBL" id="GAA2926267.1"/>
    </source>
</evidence>
<dbReference type="InterPro" id="IPR011706">
    <property type="entry name" value="Cu-oxidase_C"/>
</dbReference>
<evidence type="ECO:0000313" key="6">
    <source>
        <dbReference type="Proteomes" id="UP001501102"/>
    </source>
</evidence>
<dbReference type="EMBL" id="BAAAXZ010000085">
    <property type="protein sequence ID" value="GAA2926267.1"/>
    <property type="molecule type" value="Genomic_DNA"/>
</dbReference>
<comment type="caution">
    <text evidence="5">The sequence shown here is derived from an EMBL/GenBank/DDBJ whole genome shotgun (WGS) entry which is preliminary data.</text>
</comment>
<evidence type="ECO:0000259" key="4">
    <source>
        <dbReference type="Pfam" id="PF07732"/>
    </source>
</evidence>
<dbReference type="Proteomes" id="UP001501102">
    <property type="component" value="Unassembled WGS sequence"/>
</dbReference>
<organism evidence="5 6">
    <name type="scientific">Streptomyces thioluteus</name>
    <dbReference type="NCBI Taxonomy" id="66431"/>
    <lineage>
        <taxon>Bacteria</taxon>
        <taxon>Bacillati</taxon>
        <taxon>Actinomycetota</taxon>
        <taxon>Actinomycetes</taxon>
        <taxon>Kitasatosporales</taxon>
        <taxon>Streptomycetaceae</taxon>
        <taxon>Streptomyces</taxon>
    </lineage>
</organism>
<keyword evidence="6" id="KW-1185">Reference proteome</keyword>
<dbReference type="InterPro" id="IPR006311">
    <property type="entry name" value="TAT_signal"/>
</dbReference>
<proteinExistence type="predicted"/>
<dbReference type="SUPFAM" id="SSF49503">
    <property type="entry name" value="Cupredoxins"/>
    <property type="match status" value="3"/>
</dbReference>
<dbReference type="InterPro" id="IPR045087">
    <property type="entry name" value="Cu-oxidase_fam"/>
</dbReference>
<dbReference type="CDD" id="cd13853">
    <property type="entry name" value="CuRO_1_Tth-MCO_like"/>
    <property type="match status" value="1"/>
</dbReference>
<dbReference type="PANTHER" id="PTHR11709">
    <property type="entry name" value="MULTI-COPPER OXIDASE"/>
    <property type="match status" value="1"/>
</dbReference>
<dbReference type="Pfam" id="PF07731">
    <property type="entry name" value="Cu-oxidase_2"/>
    <property type="match status" value="1"/>
</dbReference>
<feature type="domain" description="Plastocyanin-like" evidence="2">
    <location>
        <begin position="280"/>
        <end position="378"/>
    </location>
</feature>